<name>A0AA88IDH9_ARTSF</name>
<comment type="caution">
    <text evidence="1">The sequence shown here is derived from an EMBL/GenBank/DDBJ whole genome shotgun (WGS) entry which is preliminary data.</text>
</comment>
<evidence type="ECO:0000313" key="2">
    <source>
        <dbReference type="Proteomes" id="UP001187531"/>
    </source>
</evidence>
<gene>
    <name evidence="1" type="ORF">QYM36_000556</name>
</gene>
<dbReference type="AlphaFoldDB" id="A0AA88IDH9"/>
<protein>
    <submittedName>
        <fullName evidence="1">Uncharacterized protein</fullName>
    </submittedName>
</protein>
<evidence type="ECO:0000313" key="1">
    <source>
        <dbReference type="EMBL" id="KAK2726138.1"/>
    </source>
</evidence>
<reference evidence="1" key="1">
    <citation type="submission" date="2023-07" db="EMBL/GenBank/DDBJ databases">
        <title>Chromosome-level genome assembly of Artemia franciscana.</title>
        <authorList>
            <person name="Jo E."/>
        </authorList>
    </citation>
    <scope>NUCLEOTIDE SEQUENCE</scope>
    <source>
        <tissue evidence="1">Whole body</tissue>
    </source>
</reference>
<organism evidence="1 2">
    <name type="scientific">Artemia franciscana</name>
    <name type="common">Brine shrimp</name>
    <name type="synonym">Artemia sanfranciscana</name>
    <dbReference type="NCBI Taxonomy" id="6661"/>
    <lineage>
        <taxon>Eukaryota</taxon>
        <taxon>Metazoa</taxon>
        <taxon>Ecdysozoa</taxon>
        <taxon>Arthropoda</taxon>
        <taxon>Crustacea</taxon>
        <taxon>Branchiopoda</taxon>
        <taxon>Anostraca</taxon>
        <taxon>Artemiidae</taxon>
        <taxon>Artemia</taxon>
    </lineage>
</organism>
<proteinExistence type="predicted"/>
<keyword evidence="2" id="KW-1185">Reference proteome</keyword>
<sequence>MDELKGYVQVTGADIITVTEVHKQSPEHLTIEGYKQFIKLRHQNNPLGKKGGGIARFVREQLVPRLLQIPHIDDDDEMI</sequence>
<dbReference type="EMBL" id="JAVRJZ010000002">
    <property type="protein sequence ID" value="KAK2726138.1"/>
    <property type="molecule type" value="Genomic_DNA"/>
</dbReference>
<accession>A0AA88IDH9</accession>
<dbReference type="Proteomes" id="UP001187531">
    <property type="component" value="Unassembled WGS sequence"/>
</dbReference>